<dbReference type="EMBL" id="JAPZBO010000002">
    <property type="protein sequence ID" value="KAJ5325004.1"/>
    <property type="molecule type" value="Genomic_DNA"/>
</dbReference>
<proteinExistence type="predicted"/>
<protein>
    <submittedName>
        <fullName evidence="3">Uncharacterized protein</fullName>
    </submittedName>
</protein>
<feature type="chain" id="PRO_5040842021" evidence="2">
    <location>
        <begin position="18"/>
        <end position="493"/>
    </location>
</feature>
<comment type="caution">
    <text evidence="3">The sequence shown here is derived from an EMBL/GenBank/DDBJ whole genome shotgun (WGS) entry which is preliminary data.</text>
</comment>
<reference evidence="3" key="2">
    <citation type="journal article" date="2023" name="IMA Fungus">
        <title>Comparative genomic study of the Penicillium genus elucidates a diverse pangenome and 15 lateral gene transfer events.</title>
        <authorList>
            <person name="Petersen C."/>
            <person name="Sorensen T."/>
            <person name="Nielsen M.R."/>
            <person name="Sondergaard T.E."/>
            <person name="Sorensen J.L."/>
            <person name="Fitzpatrick D.A."/>
            <person name="Frisvad J.C."/>
            <person name="Nielsen K.L."/>
        </authorList>
    </citation>
    <scope>NUCLEOTIDE SEQUENCE</scope>
    <source>
        <strain evidence="3">IBT 21472</strain>
    </source>
</reference>
<dbReference type="AlphaFoldDB" id="A0A9W9Q5Z1"/>
<feature type="compositionally biased region" description="Low complexity" evidence="1">
    <location>
        <begin position="456"/>
        <end position="483"/>
    </location>
</feature>
<feature type="region of interest" description="Disordered" evidence="1">
    <location>
        <begin position="138"/>
        <end position="161"/>
    </location>
</feature>
<organism evidence="3 4">
    <name type="scientific">Penicillium atrosanguineum</name>
    <dbReference type="NCBI Taxonomy" id="1132637"/>
    <lineage>
        <taxon>Eukaryota</taxon>
        <taxon>Fungi</taxon>
        <taxon>Dikarya</taxon>
        <taxon>Ascomycota</taxon>
        <taxon>Pezizomycotina</taxon>
        <taxon>Eurotiomycetes</taxon>
        <taxon>Eurotiomycetidae</taxon>
        <taxon>Eurotiales</taxon>
        <taxon>Aspergillaceae</taxon>
        <taxon>Penicillium</taxon>
    </lineage>
</organism>
<feature type="signal peptide" evidence="2">
    <location>
        <begin position="1"/>
        <end position="17"/>
    </location>
</feature>
<name>A0A9W9Q5Z1_9EURO</name>
<feature type="region of interest" description="Disordered" evidence="1">
    <location>
        <begin position="352"/>
        <end position="382"/>
    </location>
</feature>
<reference evidence="3" key="1">
    <citation type="submission" date="2022-12" db="EMBL/GenBank/DDBJ databases">
        <authorList>
            <person name="Petersen C."/>
        </authorList>
    </citation>
    <scope>NUCLEOTIDE SEQUENCE</scope>
    <source>
        <strain evidence="3">IBT 21472</strain>
    </source>
</reference>
<gene>
    <name evidence="3" type="ORF">N7476_003604</name>
</gene>
<keyword evidence="4" id="KW-1185">Reference proteome</keyword>
<evidence type="ECO:0000256" key="1">
    <source>
        <dbReference type="SAM" id="MobiDB-lite"/>
    </source>
</evidence>
<feature type="region of interest" description="Disordered" evidence="1">
    <location>
        <begin position="258"/>
        <end position="281"/>
    </location>
</feature>
<evidence type="ECO:0000313" key="4">
    <source>
        <dbReference type="Proteomes" id="UP001147746"/>
    </source>
</evidence>
<sequence>MVKTTYALTVFVAMSLAAPLPPAGNDVTGIIARDGTGNFIGAGTADGAVNEMIKGLATPKNDQPATDDKMAKMGKKAAAIKAADEKKKEKKPVVTHSALESLPLLGPLLRPVPLKRDNEARSFTGDLSNLPLLGSLFGGDQNHPANSPHQTGGGQKVGMRRSHHETVFTILDNEGFPQNHGQNHGQNYGQNYGQNAGQNAHQNEGQNAGQNYGQNHGQNEGQNYGQNEGQNMEKRGGPPNNPDSLGALWLIRKLTSGGSITKGHKRSEDLPTSPGAFHSLIGEGEGAATDAAAGALSAAADIMPIRRDSSDGGDIADSVSDALDNGIDASTDAADMAMPVRRDLGGLSDLTASLTAGKNNKDQAPPTPGQSKSQPQADQYDKKNDPLAQLASESGLGKLFAGNAHHGLGIFPMNGRRDVHENEARGESPIQGSDLESVLFSGGVLNKLAHTLTPSAPAAAPAAAAPAAAAPAAAAPAAAAPASGAGGAGAGAQ</sequence>
<feature type="region of interest" description="Disordered" evidence="1">
    <location>
        <begin position="174"/>
        <end position="245"/>
    </location>
</feature>
<feature type="region of interest" description="Disordered" evidence="1">
    <location>
        <begin position="456"/>
        <end position="493"/>
    </location>
</feature>
<evidence type="ECO:0000313" key="3">
    <source>
        <dbReference type="EMBL" id="KAJ5325004.1"/>
    </source>
</evidence>
<keyword evidence="2" id="KW-0732">Signal</keyword>
<accession>A0A9W9Q5Z1</accession>
<feature type="compositionally biased region" description="Gly residues" evidence="1">
    <location>
        <begin position="484"/>
        <end position="493"/>
    </location>
</feature>
<feature type="compositionally biased region" description="Polar residues" evidence="1">
    <location>
        <begin position="179"/>
        <end position="230"/>
    </location>
</feature>
<dbReference type="Proteomes" id="UP001147746">
    <property type="component" value="Unassembled WGS sequence"/>
</dbReference>
<evidence type="ECO:0000256" key="2">
    <source>
        <dbReference type="SAM" id="SignalP"/>
    </source>
</evidence>